<keyword evidence="1" id="KW-0812">Transmembrane</keyword>
<dbReference type="EMBL" id="MG676224">
    <property type="protein sequence ID" value="AVR75923.1"/>
    <property type="molecule type" value="Genomic_DNA"/>
</dbReference>
<proteinExistence type="predicted"/>
<feature type="transmembrane region" description="Helical" evidence="1">
    <location>
        <begin position="322"/>
        <end position="341"/>
    </location>
</feature>
<feature type="transmembrane region" description="Helical" evidence="1">
    <location>
        <begin position="31"/>
        <end position="54"/>
    </location>
</feature>
<dbReference type="Proteomes" id="UP000244741">
    <property type="component" value="Segment"/>
</dbReference>
<evidence type="ECO:0000256" key="1">
    <source>
        <dbReference type="SAM" id="Phobius"/>
    </source>
</evidence>
<keyword evidence="3" id="KW-1185">Reference proteome</keyword>
<feature type="transmembrane region" description="Helical" evidence="1">
    <location>
        <begin position="6"/>
        <end position="22"/>
    </location>
</feature>
<accession>A0A2R4ALJ6</accession>
<gene>
    <name evidence="2" type="ORF">AhSzq1_30</name>
</gene>
<sequence>MIYFAWFFMATVFVVIGSRLYYGKSISPKEVLAHFGAGVVAALLGTMFTVMSMWSGTLETNLLHGKITGKEKQYTSCEHQYKCGESCSSDSKGNRTCTPIYCDEHTNDWDWVVRSSVGNFTIDRIDRRGSHEPPRWSKVVIGEPATLTTTTNNFLKAMEDTVLLPPKSEIISSVKEPTTFDYYRVSLVDNNSKVSVQGFNEYLREWLKENGAKKQVAPWVIVTDYPTEAYADSVLYQVKGGDKNALIMIYGVDAEGKVNWFRAHTFAMGMNNAVLITQLRQAALGDVLNLDMLKTQMALVEKHFVRVSNKEFKDLFDSSVKANPWVIFVLVVLQIVGMAFIGRKFHQEEMF</sequence>
<protein>
    <submittedName>
        <fullName evidence="2">Uncharacterized protein</fullName>
    </submittedName>
</protein>
<reference evidence="2 3" key="1">
    <citation type="submission" date="2017-12" db="EMBL/GenBank/DDBJ databases">
        <title>Genomic characterization of T5-related Aeromonas hydrophila phages AhSzq-1 and AhSzw-1 and proposal to be two new species.</title>
        <authorList>
            <person name="Chen L."/>
            <person name="Yuan S."/>
            <person name="Ma Y."/>
        </authorList>
    </citation>
    <scope>NUCLEOTIDE SEQUENCE [LARGE SCALE GENOMIC DNA]</scope>
    <source>
        <strain evidence="2">Seawater</strain>
    </source>
</reference>
<evidence type="ECO:0000313" key="3">
    <source>
        <dbReference type="Proteomes" id="UP000244741"/>
    </source>
</evidence>
<organism evidence="2 3">
    <name type="scientific">Aeromonas phage AhSzq-1</name>
    <dbReference type="NCBI Taxonomy" id="2138298"/>
    <lineage>
        <taxon>Viruses</taxon>
        <taxon>Duplodnaviria</taxon>
        <taxon>Heunggongvirae</taxon>
        <taxon>Uroviricota</taxon>
        <taxon>Caudoviricetes</taxon>
        <taxon>Demerecviridae</taxon>
        <taxon>Shenzhenvirus</taxon>
        <taxon>Shenzhenvirus AhSzq1</taxon>
    </lineage>
</organism>
<evidence type="ECO:0000313" key="2">
    <source>
        <dbReference type="EMBL" id="AVR75923.1"/>
    </source>
</evidence>
<keyword evidence="1" id="KW-1133">Transmembrane helix</keyword>
<name>A0A2R4ALJ6_9CAUD</name>
<keyword evidence="1" id="KW-0472">Membrane</keyword>